<dbReference type="OrthoDB" id="10644617at2759"/>
<protein>
    <submittedName>
        <fullName evidence="2">Uncharacterized protein</fullName>
    </submittedName>
</protein>
<dbReference type="EMBL" id="JACXVP010000003">
    <property type="protein sequence ID" value="KAG5616328.1"/>
    <property type="molecule type" value="Genomic_DNA"/>
</dbReference>
<proteinExistence type="predicted"/>
<feature type="region of interest" description="Disordered" evidence="1">
    <location>
        <begin position="218"/>
        <end position="263"/>
    </location>
</feature>
<dbReference type="Proteomes" id="UP000824120">
    <property type="component" value="Chromosome 3"/>
</dbReference>
<feature type="region of interest" description="Disordered" evidence="1">
    <location>
        <begin position="1"/>
        <end position="62"/>
    </location>
</feature>
<evidence type="ECO:0000313" key="2">
    <source>
        <dbReference type="EMBL" id="KAG5616328.1"/>
    </source>
</evidence>
<accession>A0A9J5ZVT2</accession>
<keyword evidence="3" id="KW-1185">Reference proteome</keyword>
<gene>
    <name evidence="2" type="ORF">H5410_016152</name>
</gene>
<comment type="caution">
    <text evidence="2">The sequence shown here is derived from an EMBL/GenBank/DDBJ whole genome shotgun (WGS) entry which is preliminary data.</text>
</comment>
<evidence type="ECO:0000256" key="1">
    <source>
        <dbReference type="SAM" id="MobiDB-lite"/>
    </source>
</evidence>
<name>A0A9J5ZVT2_SOLCO</name>
<organism evidence="2 3">
    <name type="scientific">Solanum commersonii</name>
    <name type="common">Commerson's wild potato</name>
    <name type="synonym">Commerson's nightshade</name>
    <dbReference type="NCBI Taxonomy" id="4109"/>
    <lineage>
        <taxon>Eukaryota</taxon>
        <taxon>Viridiplantae</taxon>
        <taxon>Streptophyta</taxon>
        <taxon>Embryophyta</taxon>
        <taxon>Tracheophyta</taxon>
        <taxon>Spermatophyta</taxon>
        <taxon>Magnoliopsida</taxon>
        <taxon>eudicotyledons</taxon>
        <taxon>Gunneridae</taxon>
        <taxon>Pentapetalae</taxon>
        <taxon>asterids</taxon>
        <taxon>lamiids</taxon>
        <taxon>Solanales</taxon>
        <taxon>Solanaceae</taxon>
        <taxon>Solanoideae</taxon>
        <taxon>Solaneae</taxon>
        <taxon>Solanum</taxon>
    </lineage>
</organism>
<reference evidence="2 3" key="1">
    <citation type="submission" date="2020-09" db="EMBL/GenBank/DDBJ databases">
        <title>De no assembly of potato wild relative species, Solanum commersonii.</title>
        <authorList>
            <person name="Cho K."/>
        </authorList>
    </citation>
    <scope>NUCLEOTIDE SEQUENCE [LARGE SCALE GENOMIC DNA]</scope>
    <source>
        <strain evidence="2">LZ3.2</strain>
        <tissue evidence="2">Leaf</tissue>
    </source>
</reference>
<dbReference type="AlphaFoldDB" id="A0A9J5ZVT2"/>
<feature type="compositionally biased region" description="Basic residues" evidence="1">
    <location>
        <begin position="32"/>
        <end position="44"/>
    </location>
</feature>
<evidence type="ECO:0000313" key="3">
    <source>
        <dbReference type="Proteomes" id="UP000824120"/>
    </source>
</evidence>
<sequence length="286" mass="30542">MVRKRSTNPRGRAPAPTPAPAPIPASATRAIPRGRGRGRVRGRARVATSARSGVPTTIPVSIRPKSHEDDVYVQENYQVQNEEVALISSGSQARVGGQNPDQQPTTGLQIPLSQPAAALAPRLEGVPFPAFQTMSAGGTFQRVVDAAKDVEGYSGKKFRPPSGRPIHEVIQTFEGGRSGQGSQGYSQRVFDYGGYSDHSHSTQQIMAPKTCYECGGSGHIKRDSHQHGSQGSHRVVPQPARGRGNSQIGRAGGRGGGQKAELNELNKRADDFIGRMNNQIRVAAAR</sequence>